<accession>A0A150FWU3</accession>
<feature type="domain" description="Helitron helicase-like" evidence="4">
    <location>
        <begin position="534"/>
        <end position="750"/>
    </location>
</feature>
<dbReference type="STRING" id="33097.A0A150FWU3"/>
<evidence type="ECO:0000256" key="2">
    <source>
        <dbReference type="ARBA" id="ARBA00022823"/>
    </source>
</evidence>
<feature type="compositionally biased region" description="Basic residues" evidence="3">
    <location>
        <begin position="344"/>
        <end position="375"/>
    </location>
</feature>
<feature type="region of interest" description="Disordered" evidence="3">
    <location>
        <begin position="317"/>
        <end position="382"/>
    </location>
</feature>
<evidence type="ECO:0000256" key="3">
    <source>
        <dbReference type="SAM" id="MobiDB-lite"/>
    </source>
</evidence>
<name>A0A150FWU3_GONPE</name>
<dbReference type="EMBL" id="LSYV01000419">
    <property type="protein sequence ID" value="KXZ41510.1"/>
    <property type="molecule type" value="Genomic_DNA"/>
</dbReference>
<keyword evidence="7" id="KW-1185">Reference proteome</keyword>
<feature type="domain" description="DUF6570" evidence="5">
    <location>
        <begin position="120"/>
        <end position="264"/>
    </location>
</feature>
<comment type="caution">
    <text evidence="6">The sequence shown here is derived from an EMBL/GenBank/DDBJ whole genome shotgun (WGS) entry which is preliminary data.</text>
</comment>
<dbReference type="GO" id="GO:0004149">
    <property type="term" value="F:dihydrolipoyllysine-residue succinyltransferase activity"/>
    <property type="evidence" value="ECO:0007669"/>
    <property type="project" value="TreeGrafter"/>
</dbReference>
<feature type="region of interest" description="Disordered" evidence="3">
    <location>
        <begin position="414"/>
        <end position="434"/>
    </location>
</feature>
<gene>
    <name evidence="6" type="ORF">GPECTOR_422g284</name>
</gene>
<keyword evidence="2" id="KW-0450">Lipoyl</keyword>
<organism evidence="6 7">
    <name type="scientific">Gonium pectorale</name>
    <name type="common">Green alga</name>
    <dbReference type="NCBI Taxonomy" id="33097"/>
    <lineage>
        <taxon>Eukaryota</taxon>
        <taxon>Viridiplantae</taxon>
        <taxon>Chlorophyta</taxon>
        <taxon>core chlorophytes</taxon>
        <taxon>Chlorophyceae</taxon>
        <taxon>CS clade</taxon>
        <taxon>Chlamydomonadales</taxon>
        <taxon>Volvocaceae</taxon>
        <taxon>Gonium</taxon>
    </lineage>
</organism>
<dbReference type="OrthoDB" id="3235800at2759"/>
<evidence type="ECO:0000313" key="6">
    <source>
        <dbReference type="EMBL" id="KXZ41510.1"/>
    </source>
</evidence>
<protein>
    <submittedName>
        <fullName evidence="6">Uncharacterized protein</fullName>
    </submittedName>
</protein>
<dbReference type="InterPro" id="IPR050537">
    <property type="entry name" value="2-oxoacid_dehydrogenase"/>
</dbReference>
<sequence length="1340" mass="148034">MHIYTAVEKDTRMQVKASAEDRPPRTLSELGLAADDDTKDALLLRERLQARLPTKPISAPIERAIAAAERVATGSTTPASSPARIPIFLQAHPDAGCVRLSPDGNHFLDMCNDCHRTLLRGQVPDYSYARVDNGPRPPDLPQLTLLEERIVSLIRVVRYIAFCRPVTAHIADDQVHQMYRMHIIGFKAPTPVRLARAFPCHPSELPELITVILVGAIQTFQDVQRLAERTPALFVRARVIAQWARHLAHVYRDLPECKLDEEALREWERRPDYAIPPELLTTALHTHTEGEADALLRLIRNDQEGYAYTRYGTPEQAAAAAATHSPPAPTGAISSASPPTVPLKPRRPPRTPSCRRRRRHPLRRRPLRHRRRRHPAPFTTTAIPAVAPSATTIPAATAAAPSTAVPSAAAIPAGTAAAPAPARPRTPTGPMYGADDMDLATLTNAPPHLTTIFRDAIKDPLAFIDMCNGRPLVISTDAKPENDYNPSWMLYAHPNRFPNGTGACPVGMTFHNWVMLQLRRWTPPMPDKSPDESAEAPHFILDAFDIWQRHAVNSQAAVRLRLQPDIVRQLGAMDLHSLTQTVELLAAGLPGHELAERLLHALPAVAHLVRAVRATSAQVIGSPASYGSLRSRCYGLWVPFGPPSLSFTLNPSAVHAEEAFRLAGYPYEFDPSTGDPIGRPDAPSRWHIIASHPRSSAEFFLAFIRAFCDVFLGWPEGSPRQTNPNCIFGRIDAYFFKFEMNHRGELHAHGCIWQRGLRPQRLSVLVQDPSMRNYIFDFMEGVQSQCFPSPTAFSTSSGANPHDAIYPLTLEMPELLEKLEALHQAHANTARVDALRTRAAQAALVHVKRRAASQPPLPATRVPLQYDTPDDPERLALYASEAILTLLIHLHKDGTCTAPHIAATDTNCRMRMPRVLNLLTTISELQTHCVHLRRYGRWLVAHMVALLLALPCNHTLAFTSDISRWVRTVELWEQKHAALKGSNPELYDRLRPRLPSVEEMAADAADYALKYATKAEPMQGSAAIFAAATVLAVQRRRAGTLRACQPTDLLTGLECFPSPTAFSTSSGANPHDAIYPLTLEMPELLEKLEALHQAHANTARVDALRTRAAQAALVHVKRRAASQPPLPATRVPLQYDTPDDPERLALYASEAILTLLIHLHKDGTCTAPHIAATDTNCRMRMPRVLNLLTTISDLQTHCVHLRRYGRWLVAHMVALLLALPCNHTLAFTSDISRWVRTVELWEQKHAALKGSNPELYDRLRPRLPSVEEMAADAADYALKYATKAEPMQGSAAIFAAATVLAVQRRRAGTLPAGQPADLLAGLEARHVAGAVTDDNQTRIA</sequence>
<dbReference type="GO" id="GO:0005739">
    <property type="term" value="C:mitochondrion"/>
    <property type="evidence" value="ECO:0007669"/>
    <property type="project" value="TreeGrafter"/>
</dbReference>
<evidence type="ECO:0000256" key="1">
    <source>
        <dbReference type="ARBA" id="ARBA00007317"/>
    </source>
</evidence>
<evidence type="ECO:0000259" key="4">
    <source>
        <dbReference type="Pfam" id="PF14214"/>
    </source>
</evidence>
<feature type="compositionally biased region" description="Low complexity" evidence="3">
    <location>
        <begin position="414"/>
        <end position="430"/>
    </location>
</feature>
<proteinExistence type="inferred from homology"/>
<comment type="similarity">
    <text evidence="1">Belongs to the 2-oxoacid dehydrogenase family.</text>
</comment>
<dbReference type="Pfam" id="PF20209">
    <property type="entry name" value="DUF6570"/>
    <property type="match status" value="1"/>
</dbReference>
<dbReference type="GO" id="GO:0006099">
    <property type="term" value="P:tricarboxylic acid cycle"/>
    <property type="evidence" value="ECO:0007669"/>
    <property type="project" value="TreeGrafter"/>
</dbReference>
<dbReference type="PANTHER" id="PTHR43416:SF5">
    <property type="entry name" value="DIHYDROLIPOYLLYSINE-RESIDUE SUCCINYLTRANSFERASE COMPONENT OF 2-OXOGLUTARATE DEHYDROGENASE COMPLEX, MITOCHONDRIAL"/>
    <property type="match status" value="1"/>
</dbReference>
<dbReference type="Proteomes" id="UP000075714">
    <property type="component" value="Unassembled WGS sequence"/>
</dbReference>
<dbReference type="InterPro" id="IPR025476">
    <property type="entry name" value="Helitron_helicase-like"/>
</dbReference>
<dbReference type="PANTHER" id="PTHR43416">
    <property type="entry name" value="DIHYDROLIPOYLLYSINE-RESIDUE SUCCINYLTRANSFERASE COMPONENT OF 2-OXOGLUTARATE DEHYDROGENASE COMPLEX, MITOCHONDRIAL-RELATED"/>
    <property type="match status" value="1"/>
</dbReference>
<evidence type="ECO:0000313" key="7">
    <source>
        <dbReference type="Proteomes" id="UP000075714"/>
    </source>
</evidence>
<dbReference type="Pfam" id="PF14214">
    <property type="entry name" value="Helitron_like_N"/>
    <property type="match status" value="1"/>
</dbReference>
<dbReference type="InterPro" id="IPR046700">
    <property type="entry name" value="DUF6570"/>
</dbReference>
<evidence type="ECO:0000259" key="5">
    <source>
        <dbReference type="Pfam" id="PF20209"/>
    </source>
</evidence>
<reference evidence="7" key="1">
    <citation type="journal article" date="2016" name="Nat. Commun.">
        <title>The Gonium pectorale genome demonstrates co-option of cell cycle regulation during the evolution of multicellularity.</title>
        <authorList>
            <person name="Hanschen E.R."/>
            <person name="Marriage T.N."/>
            <person name="Ferris P.J."/>
            <person name="Hamaji T."/>
            <person name="Toyoda A."/>
            <person name="Fujiyama A."/>
            <person name="Neme R."/>
            <person name="Noguchi H."/>
            <person name="Minakuchi Y."/>
            <person name="Suzuki M."/>
            <person name="Kawai-Toyooka H."/>
            <person name="Smith D.R."/>
            <person name="Sparks H."/>
            <person name="Anderson J."/>
            <person name="Bakaric R."/>
            <person name="Luria V."/>
            <person name="Karger A."/>
            <person name="Kirschner M.W."/>
            <person name="Durand P.M."/>
            <person name="Michod R.E."/>
            <person name="Nozaki H."/>
            <person name="Olson B.J."/>
        </authorList>
    </citation>
    <scope>NUCLEOTIDE SEQUENCE [LARGE SCALE GENOMIC DNA]</scope>
    <source>
        <strain evidence="7">NIES-2863</strain>
    </source>
</reference>